<gene>
    <name evidence="5" type="ORF">AMQ74_00124</name>
</gene>
<dbReference type="PATRIC" id="fig|1705564.3.peg.124"/>
<accession>A0A150JAG0</accession>
<dbReference type="SUPFAM" id="SSF100950">
    <property type="entry name" value="NagB/RpiA/CoA transferase-like"/>
    <property type="match status" value="1"/>
</dbReference>
<dbReference type="InterPro" id="IPR011559">
    <property type="entry name" value="Initiation_fac_2B_a/b/d"/>
</dbReference>
<organism evidence="5 6">
    <name type="scientific">Candidatus Methanofastidiosum methylothiophilum</name>
    <dbReference type="NCBI Taxonomy" id="1705564"/>
    <lineage>
        <taxon>Archaea</taxon>
        <taxon>Methanobacteriati</taxon>
        <taxon>Methanobacteriota</taxon>
        <taxon>Stenosarchaea group</taxon>
        <taxon>Candidatus Methanofastidiosia</taxon>
        <taxon>Candidatus Methanofastidiosales</taxon>
        <taxon>Candidatus Methanofastidiosaceae</taxon>
        <taxon>Candidatus Methanofastidiosum</taxon>
    </lineage>
</organism>
<feature type="binding site" evidence="4">
    <location>
        <begin position="56"/>
        <end position="58"/>
    </location>
    <ligand>
        <name>substrate</name>
    </ligand>
</feature>
<reference evidence="5 6" key="1">
    <citation type="journal article" date="2016" name="ISME J.">
        <title>Chasing the elusive Euryarchaeota class WSA2: genomes reveal a uniquely fastidious methyl-reducing methanogen.</title>
        <authorList>
            <person name="Nobu M.K."/>
            <person name="Narihiro T."/>
            <person name="Kuroda K."/>
            <person name="Mei R."/>
            <person name="Liu W.T."/>
        </authorList>
    </citation>
    <scope>NUCLEOTIDE SEQUENCE [LARGE SCALE GENOMIC DNA]</scope>
    <source>
        <strain evidence="5">U1lsi0528_Bin089</strain>
    </source>
</reference>
<dbReference type="NCBIfam" id="NF004326">
    <property type="entry name" value="PRK05720.1"/>
    <property type="match status" value="1"/>
</dbReference>
<feature type="binding site" evidence="4">
    <location>
        <position position="98"/>
    </location>
    <ligand>
        <name>substrate</name>
    </ligand>
</feature>
<comment type="caution">
    <text evidence="5">The sequence shown here is derived from an EMBL/GenBank/DDBJ whole genome shotgun (WGS) entry which is preliminary data.</text>
</comment>
<name>A0A150JAG0_9EURY</name>
<dbReference type="PANTHER" id="PTHR43475:SF1">
    <property type="entry name" value="METHYLTHIORIBOSE-1-PHOSPHATE ISOMERASE"/>
    <property type="match status" value="1"/>
</dbReference>
<dbReference type="Pfam" id="PF01008">
    <property type="entry name" value="IF-2B"/>
    <property type="match status" value="1"/>
</dbReference>
<evidence type="ECO:0000256" key="2">
    <source>
        <dbReference type="ARBA" id="ARBA00023167"/>
    </source>
</evidence>
<keyword evidence="1 4" id="KW-0028">Amino-acid biosynthesis</keyword>
<dbReference type="HAMAP" id="MF_01678">
    <property type="entry name" value="Salvage_MtnA"/>
    <property type="match status" value="1"/>
</dbReference>
<comment type="similarity">
    <text evidence="4">Belongs to the EIF-2B alpha/beta/delta subunits family. MtnA subfamily.</text>
</comment>
<keyword evidence="3 4" id="KW-0413">Isomerase</keyword>
<keyword evidence="2 4" id="KW-0486">Methionine biosynthesis</keyword>
<feature type="binding site" evidence="4">
    <location>
        <position position="205"/>
    </location>
    <ligand>
        <name>substrate</name>
    </ligand>
</feature>
<comment type="function">
    <text evidence="4">Catalyzes the interconversion of methylthioribose-1-phosphate (MTR-1-P) into methylthioribulose-1-phosphate (MTRu-1-P).</text>
</comment>
<dbReference type="InterPro" id="IPR000649">
    <property type="entry name" value="IF-2B-related"/>
</dbReference>
<feature type="binding site" evidence="4">
    <location>
        <begin position="256"/>
        <end position="257"/>
    </location>
    <ligand>
        <name>substrate</name>
    </ligand>
</feature>
<protein>
    <recommendedName>
        <fullName evidence="4">Putative methylthioribose-1-phosphate isomerase</fullName>
        <shortName evidence="4">M1Pi</shortName>
        <shortName evidence="4">MTR-1-P isomerase</shortName>
        <ecNumber evidence="4">5.3.1.23</ecNumber>
    </recommendedName>
    <alternativeName>
        <fullName evidence="4">MTNA-like protein</fullName>
        <shortName evidence="4">aMTNA</shortName>
    </alternativeName>
    <alternativeName>
        <fullName evidence="4">S-methyl-5-thioribose-1-phosphate isomerase</fullName>
    </alternativeName>
</protein>
<dbReference type="PANTHER" id="PTHR43475">
    <property type="entry name" value="METHYLTHIORIBOSE-1-PHOSPHATE ISOMERASE"/>
    <property type="match status" value="1"/>
</dbReference>
<dbReference type="NCBIfam" id="TIGR00512">
    <property type="entry name" value="salvage_mtnA"/>
    <property type="match status" value="1"/>
</dbReference>
<dbReference type="FunFam" id="3.40.50.10470:FF:000010">
    <property type="entry name" value="Methylthioribose-1-phosphate isomerase"/>
    <property type="match status" value="1"/>
</dbReference>
<feature type="site" description="Transition state stabilizer" evidence="4">
    <location>
        <position position="166"/>
    </location>
</feature>
<evidence type="ECO:0000313" key="6">
    <source>
        <dbReference type="Proteomes" id="UP000075578"/>
    </source>
</evidence>
<dbReference type="InterPro" id="IPR042529">
    <property type="entry name" value="IF_2B-like_C"/>
</dbReference>
<evidence type="ECO:0000313" key="5">
    <source>
        <dbReference type="EMBL" id="KYC54155.1"/>
    </source>
</evidence>
<evidence type="ECO:0000256" key="4">
    <source>
        <dbReference type="HAMAP-Rule" id="MF_01678"/>
    </source>
</evidence>
<dbReference type="InterPro" id="IPR005251">
    <property type="entry name" value="IF-M1Pi"/>
</dbReference>
<dbReference type="InterPro" id="IPR037171">
    <property type="entry name" value="NagB/RpiA_transferase-like"/>
</dbReference>
<dbReference type="GO" id="GO:0019509">
    <property type="term" value="P:L-methionine salvage from methylthioadenosine"/>
    <property type="evidence" value="ECO:0007669"/>
    <property type="project" value="UniProtKB-UniRule"/>
</dbReference>
<evidence type="ECO:0000256" key="3">
    <source>
        <dbReference type="ARBA" id="ARBA00023235"/>
    </source>
</evidence>
<dbReference type="Gene3D" id="1.20.120.420">
    <property type="entry name" value="translation initiation factor eif-2b, domain 1"/>
    <property type="match status" value="1"/>
</dbReference>
<proteinExistence type="inferred from homology"/>
<feature type="active site" description="Proton donor" evidence="4">
    <location>
        <position position="246"/>
    </location>
</feature>
<dbReference type="Proteomes" id="UP000075578">
    <property type="component" value="Unassembled WGS sequence"/>
</dbReference>
<comment type="catalytic activity">
    <reaction evidence="4">
        <text>5-(methylsulfanyl)-alpha-D-ribose 1-phosphate = 5-(methylsulfanyl)-D-ribulose 1-phosphate</text>
        <dbReference type="Rhea" id="RHEA:19989"/>
        <dbReference type="ChEBI" id="CHEBI:58533"/>
        <dbReference type="ChEBI" id="CHEBI:58548"/>
        <dbReference type="EC" id="5.3.1.23"/>
    </reaction>
</comment>
<dbReference type="EMBL" id="LNGD01000004">
    <property type="protein sequence ID" value="KYC54155.1"/>
    <property type="molecule type" value="Genomic_DNA"/>
</dbReference>
<dbReference type="Gene3D" id="3.40.50.10470">
    <property type="entry name" value="Translation initiation factor eif-2b, domain 2"/>
    <property type="match status" value="1"/>
</dbReference>
<dbReference type="EC" id="5.3.1.23" evidence="4"/>
<evidence type="ECO:0000256" key="1">
    <source>
        <dbReference type="ARBA" id="ARBA00022605"/>
    </source>
</evidence>
<dbReference type="FunFam" id="1.20.120.420:FF:000003">
    <property type="entry name" value="Methylthioribose-1-phosphate isomerase"/>
    <property type="match status" value="1"/>
</dbReference>
<sequence>MEYLNLISGVTMIKTIYFEDNKVKYIDQTLLPSTYKVVSCSDVRELEIAIKTLAIRGAPAIGVAGAYGIVLAALSYNGDDKEEFFKVIKDGEKIKNARPTAVNLMWAVDRMMNVFSRIKNQSIDEIKKELFLEAERIRKEDAEINRKMGQHGHPLISTGDGVLTHCNAGALATSEYGTALGVIRAAVEAGKKIRVFSDETRPLLQGARLTTWELNQDRIPVTLICDNMAGISMRRGLIQKVIVGADRIAMNGDTANKIGTYQVAVLAKENNVPFYVAAPISTFDPKARTGDDIPIEERNKDEVTHIQGIRIATEGIDVFNPAFDVTPAKYISGIITEKGVLKPPYDKSIKELFS</sequence>
<dbReference type="AlphaFoldDB" id="A0A150JAG0"/>
<dbReference type="InterPro" id="IPR027363">
    <property type="entry name" value="M1Pi_N"/>
</dbReference>
<dbReference type="GO" id="GO:0046523">
    <property type="term" value="F:S-methyl-5-thioribose-1-phosphate isomerase activity"/>
    <property type="evidence" value="ECO:0007669"/>
    <property type="project" value="UniProtKB-UniRule"/>
</dbReference>
<dbReference type="NCBIfam" id="TIGR00524">
    <property type="entry name" value="eIF-2B_rel"/>
    <property type="match status" value="1"/>
</dbReference>